<keyword evidence="5" id="KW-0053">Apoptosis</keyword>
<evidence type="ECO:0000256" key="11">
    <source>
        <dbReference type="ARBA" id="ARBA00023289"/>
    </source>
</evidence>
<evidence type="ECO:0000313" key="16">
    <source>
        <dbReference type="Proteomes" id="UP000504635"/>
    </source>
</evidence>
<dbReference type="KEGG" id="soy:115885818"/>
<keyword evidence="4" id="KW-0963">Cytoplasm</keyword>
<evidence type="ECO:0000256" key="7">
    <source>
        <dbReference type="ARBA" id="ARBA00023136"/>
    </source>
</evidence>
<comment type="function">
    <text evidence="12">Increases cell migration by inducing filopodia formation at the leading edge of migrating cells. Plays a role in regulation of apoptosis, possibly through control of CASP3. May be involved in a redox-related process.</text>
</comment>
<accession>A0A6J2YCS3</accession>
<dbReference type="GO" id="GO:0006915">
    <property type="term" value="P:apoptotic process"/>
    <property type="evidence" value="ECO:0007669"/>
    <property type="project" value="UniProtKB-KW"/>
</dbReference>
<dbReference type="InterPro" id="IPR036249">
    <property type="entry name" value="Thioredoxin-like_sf"/>
</dbReference>
<organism evidence="16 17">
    <name type="scientific">Sitophilus oryzae</name>
    <name type="common">Rice weevil</name>
    <name type="synonym">Curculio oryzae</name>
    <dbReference type="NCBI Taxonomy" id="7048"/>
    <lineage>
        <taxon>Eukaryota</taxon>
        <taxon>Metazoa</taxon>
        <taxon>Ecdysozoa</taxon>
        <taxon>Arthropoda</taxon>
        <taxon>Hexapoda</taxon>
        <taxon>Insecta</taxon>
        <taxon>Pterygota</taxon>
        <taxon>Neoptera</taxon>
        <taxon>Endopterygota</taxon>
        <taxon>Coleoptera</taxon>
        <taxon>Polyphaga</taxon>
        <taxon>Cucujiformia</taxon>
        <taxon>Curculionidae</taxon>
        <taxon>Dryophthorinae</taxon>
        <taxon>Sitophilus</taxon>
    </lineage>
</organism>
<keyword evidence="9" id="KW-0676">Redox-active center</keyword>
<evidence type="ECO:0000256" key="15">
    <source>
        <dbReference type="ARBA" id="ARBA00069166"/>
    </source>
</evidence>
<dbReference type="RefSeq" id="XP_030760705.1">
    <property type="nucleotide sequence ID" value="XM_030904845.1"/>
</dbReference>
<protein>
    <recommendedName>
        <fullName evidence="15">Migration and invasion enhancer 1</fullName>
    </recommendedName>
</protein>
<evidence type="ECO:0000256" key="10">
    <source>
        <dbReference type="ARBA" id="ARBA00023288"/>
    </source>
</evidence>
<dbReference type="FunCoup" id="A0A6J2YCS3">
    <property type="interactions" value="121"/>
</dbReference>
<dbReference type="InParanoid" id="A0A6J2YCS3"/>
<dbReference type="InterPro" id="IPR051441">
    <property type="entry name" value="SelW_related"/>
</dbReference>
<dbReference type="InterPro" id="IPR011893">
    <property type="entry name" value="Selenoprotein_Rdx-typ"/>
</dbReference>
<sequence length="98" mass="11213">MENVTVEVEYCNKCGYLNKYEELLKYIKDKHPNINIQGREGRRASFEVVVNGSLVHSKLQTLAYPEYDDLCDIISESKNGEVPKRICKQQPITSCSIS</sequence>
<evidence type="ECO:0000256" key="12">
    <source>
        <dbReference type="ARBA" id="ARBA00055778"/>
    </source>
</evidence>
<dbReference type="SUPFAM" id="SSF52833">
    <property type="entry name" value="Thioredoxin-like"/>
    <property type="match status" value="1"/>
</dbReference>
<evidence type="ECO:0000256" key="13">
    <source>
        <dbReference type="ARBA" id="ARBA00060789"/>
    </source>
</evidence>
<keyword evidence="11" id="KW-0636">Prenylation</keyword>
<evidence type="ECO:0000256" key="3">
    <source>
        <dbReference type="ARBA" id="ARBA00022475"/>
    </source>
</evidence>
<evidence type="ECO:0000256" key="9">
    <source>
        <dbReference type="ARBA" id="ARBA00023284"/>
    </source>
</evidence>
<evidence type="ECO:0000256" key="1">
    <source>
        <dbReference type="ARBA" id="ARBA00004342"/>
    </source>
</evidence>
<keyword evidence="8" id="KW-1015">Disulfide bond</keyword>
<comment type="subunit">
    <text evidence="14">Interacts with GPX1.</text>
</comment>
<dbReference type="GO" id="GO:0051491">
    <property type="term" value="P:positive regulation of filopodium assembly"/>
    <property type="evidence" value="ECO:0007669"/>
    <property type="project" value="TreeGrafter"/>
</dbReference>
<keyword evidence="3" id="KW-1003">Cell membrane</keyword>
<keyword evidence="10" id="KW-0449">Lipoprotein</keyword>
<evidence type="ECO:0000313" key="17">
    <source>
        <dbReference type="RefSeq" id="XP_030760705.1"/>
    </source>
</evidence>
<dbReference type="Gene3D" id="3.40.30.10">
    <property type="entry name" value="Glutaredoxin"/>
    <property type="match status" value="1"/>
</dbReference>
<evidence type="ECO:0000256" key="5">
    <source>
        <dbReference type="ARBA" id="ARBA00022703"/>
    </source>
</evidence>
<dbReference type="AlphaFoldDB" id="A0A6J2YCS3"/>
<evidence type="ECO:0000256" key="6">
    <source>
        <dbReference type="ARBA" id="ARBA00022990"/>
    </source>
</evidence>
<dbReference type="Proteomes" id="UP000504635">
    <property type="component" value="Unplaced"/>
</dbReference>
<name>A0A6J2YCS3_SITOR</name>
<comment type="similarity">
    <text evidence="13">Belongs to the SelWTH family.</text>
</comment>
<dbReference type="NCBIfam" id="TIGR02174">
    <property type="entry name" value="CXXU_selWTH"/>
    <property type="match status" value="1"/>
</dbReference>
<dbReference type="GeneID" id="115885818"/>
<evidence type="ECO:0000256" key="8">
    <source>
        <dbReference type="ARBA" id="ARBA00023157"/>
    </source>
</evidence>
<dbReference type="Pfam" id="PF10262">
    <property type="entry name" value="Rdx"/>
    <property type="match status" value="1"/>
</dbReference>
<proteinExistence type="inferred from homology"/>
<dbReference type="PANTHER" id="PTHR15124:SF27">
    <property type="entry name" value="MIGRATION AND INVASION ENHANCER 1"/>
    <property type="match status" value="1"/>
</dbReference>
<evidence type="ECO:0000256" key="2">
    <source>
        <dbReference type="ARBA" id="ARBA00004514"/>
    </source>
</evidence>
<keyword evidence="7" id="KW-0472">Membrane</keyword>
<keyword evidence="6" id="KW-0007">Acetylation</keyword>
<evidence type="ECO:0000256" key="4">
    <source>
        <dbReference type="ARBA" id="ARBA00022490"/>
    </source>
</evidence>
<gene>
    <name evidence="17" type="primary">LOC115885818</name>
</gene>
<reference evidence="17" key="1">
    <citation type="submission" date="2025-08" db="UniProtKB">
        <authorList>
            <consortium name="RefSeq"/>
        </authorList>
    </citation>
    <scope>IDENTIFICATION</scope>
    <source>
        <tissue evidence="17">Gonads</tissue>
    </source>
</reference>
<comment type="subcellular location">
    <subcellularLocation>
        <location evidence="1">Cell membrane</location>
        <topology evidence="1">Lipid-anchor</topology>
        <orientation evidence="1">Cytoplasmic side</orientation>
    </subcellularLocation>
    <subcellularLocation>
        <location evidence="2">Cytoplasm</location>
        <location evidence="2">Cytosol</location>
    </subcellularLocation>
</comment>
<evidence type="ECO:0000256" key="14">
    <source>
        <dbReference type="ARBA" id="ARBA00065658"/>
    </source>
</evidence>
<dbReference type="GO" id="GO:0005829">
    <property type="term" value="C:cytosol"/>
    <property type="evidence" value="ECO:0007669"/>
    <property type="project" value="UniProtKB-SubCell"/>
</dbReference>
<dbReference type="FunFam" id="3.40.30.10:FF:000131">
    <property type="entry name" value="migration and invasion enhancer 1"/>
    <property type="match status" value="1"/>
</dbReference>
<dbReference type="OrthoDB" id="5962009at2759"/>
<dbReference type="PANTHER" id="PTHR15124">
    <property type="entry name" value="SELENOPROTEIN W"/>
    <property type="match status" value="1"/>
</dbReference>
<dbReference type="GO" id="GO:0005886">
    <property type="term" value="C:plasma membrane"/>
    <property type="evidence" value="ECO:0007669"/>
    <property type="project" value="UniProtKB-SubCell"/>
</dbReference>
<keyword evidence="16" id="KW-1185">Reference proteome</keyword>
<dbReference type="GO" id="GO:0043066">
    <property type="term" value="P:negative regulation of apoptotic process"/>
    <property type="evidence" value="ECO:0007669"/>
    <property type="project" value="TreeGrafter"/>
</dbReference>